<protein>
    <recommendedName>
        <fullName evidence="1">VOC domain-containing protein</fullName>
    </recommendedName>
</protein>
<evidence type="ECO:0000313" key="2">
    <source>
        <dbReference type="EMBL" id="MPM07261.1"/>
    </source>
</evidence>
<accession>A0A644WUJ3</accession>
<name>A0A644WUJ3_9ZZZZ</name>
<proteinExistence type="predicted"/>
<dbReference type="SUPFAM" id="SSF54593">
    <property type="entry name" value="Glyoxalase/Bleomycin resistance protein/Dihydroxybiphenyl dioxygenase"/>
    <property type="match status" value="1"/>
</dbReference>
<dbReference type="PROSITE" id="PS51819">
    <property type="entry name" value="VOC"/>
    <property type="match status" value="1"/>
</dbReference>
<reference evidence="2" key="1">
    <citation type="submission" date="2019-08" db="EMBL/GenBank/DDBJ databases">
        <authorList>
            <person name="Kucharzyk K."/>
            <person name="Murdoch R.W."/>
            <person name="Higgins S."/>
            <person name="Loffler F."/>
        </authorList>
    </citation>
    <scope>NUCLEOTIDE SEQUENCE</scope>
</reference>
<evidence type="ECO:0000259" key="1">
    <source>
        <dbReference type="PROSITE" id="PS51819"/>
    </source>
</evidence>
<organism evidence="2">
    <name type="scientific">bioreactor metagenome</name>
    <dbReference type="NCBI Taxonomy" id="1076179"/>
    <lineage>
        <taxon>unclassified sequences</taxon>
        <taxon>metagenomes</taxon>
        <taxon>ecological metagenomes</taxon>
    </lineage>
</organism>
<dbReference type="Pfam" id="PF13669">
    <property type="entry name" value="Glyoxalase_4"/>
    <property type="match status" value="1"/>
</dbReference>
<dbReference type="EMBL" id="VSSQ01001316">
    <property type="protein sequence ID" value="MPM07261.1"/>
    <property type="molecule type" value="Genomic_DNA"/>
</dbReference>
<comment type="caution">
    <text evidence="2">The sequence shown here is derived from an EMBL/GenBank/DDBJ whole genome shotgun (WGS) entry which is preliminary data.</text>
</comment>
<dbReference type="Gene3D" id="3.10.180.10">
    <property type="entry name" value="2,3-Dihydroxybiphenyl 1,2-Dioxygenase, domain 1"/>
    <property type="match status" value="1"/>
</dbReference>
<sequence length="177" mass="19847">MPAHKKLTLLDSSIGQLGFVVENVDAMIQSYFENFGIGDWKVYTYGPQLLSLMTYKGEPTSYSSRIALGYFGSTRVELIQPLEGRTVYSDFIENHGYGLQHLGIYVQDMKSSLEIVKQQGISVLMEGGGFGLDGDGHYAYLDTEKTYGICYELIQRPLRRHEPESVYPPLDNASSRA</sequence>
<dbReference type="AlphaFoldDB" id="A0A644WUJ3"/>
<gene>
    <name evidence="2" type="ORF">SDC9_53567</name>
</gene>
<dbReference type="InterPro" id="IPR029068">
    <property type="entry name" value="Glyas_Bleomycin-R_OHBP_Dase"/>
</dbReference>
<feature type="domain" description="VOC" evidence="1">
    <location>
        <begin position="13"/>
        <end position="156"/>
    </location>
</feature>
<dbReference type="InterPro" id="IPR037523">
    <property type="entry name" value="VOC_core"/>
</dbReference>